<reference evidence="3" key="2">
    <citation type="submission" date="2016-01" db="EMBL/GenBank/DDBJ databases">
        <title>First complete genome sequence of a species in the genus Microterricola, an extremophilic cold active enzyme producing strain ERGS5:02 isolated from Sikkim Himalaya.</title>
        <authorList>
            <person name="Kumar R."/>
            <person name="Singh D."/>
            <person name="Swarnkar M.K."/>
        </authorList>
    </citation>
    <scope>NUCLEOTIDE SEQUENCE [LARGE SCALE GENOMIC DNA]</scope>
    <source>
        <strain evidence="3">ERGS5:02</strain>
    </source>
</reference>
<dbReference type="EMBL" id="CP014145">
    <property type="protein sequence ID" value="AMB58780.1"/>
    <property type="molecule type" value="Genomic_DNA"/>
</dbReference>
<dbReference type="OrthoDB" id="4401005at2"/>
<dbReference type="AlphaFoldDB" id="A0A0X8E1S7"/>
<name>A0A0X8E1S7_9MICO</name>
<keyword evidence="3" id="KW-1185">Reference proteome</keyword>
<feature type="signal peptide" evidence="1">
    <location>
        <begin position="1"/>
        <end position="25"/>
    </location>
</feature>
<organism evidence="2 3">
    <name type="scientific">Microterricola viridarii</name>
    <dbReference type="NCBI Taxonomy" id="412690"/>
    <lineage>
        <taxon>Bacteria</taxon>
        <taxon>Bacillati</taxon>
        <taxon>Actinomycetota</taxon>
        <taxon>Actinomycetes</taxon>
        <taxon>Micrococcales</taxon>
        <taxon>Microbacteriaceae</taxon>
        <taxon>Microterricola</taxon>
    </lineage>
</organism>
<sequence length="182" mass="17933">MRIPLLSAAVIGALLLSGCAAGADAAPEPSTPAASSAAGSDSGTDASCSGVEVVVDFGILDSPSVTECIDASAPIASADAIAAAGVATEGNADYGDAVVCRVDGRPAADETVTVPGEAPFTEPCSAMSPAYAFWALWVKPAPEADWEFAMEGLATLKSEPGQSVGLVYTTGSGTEPQPPAAD</sequence>
<dbReference type="KEGG" id="mvd:AWU67_07785"/>
<keyword evidence="1" id="KW-0732">Signal</keyword>
<accession>A0A0X8E1S7</accession>
<proteinExistence type="predicted"/>
<gene>
    <name evidence="2" type="ORF">AWU67_07785</name>
</gene>
<dbReference type="RefSeq" id="WP_067227585.1">
    <property type="nucleotide sequence ID" value="NZ_CP014145.1"/>
</dbReference>
<feature type="chain" id="PRO_5007065606" evidence="1">
    <location>
        <begin position="26"/>
        <end position="182"/>
    </location>
</feature>
<evidence type="ECO:0000256" key="1">
    <source>
        <dbReference type="SAM" id="SignalP"/>
    </source>
</evidence>
<protein>
    <submittedName>
        <fullName evidence="2">Uncharacterized protein</fullName>
    </submittedName>
</protein>
<evidence type="ECO:0000313" key="3">
    <source>
        <dbReference type="Proteomes" id="UP000058305"/>
    </source>
</evidence>
<reference evidence="2 3" key="1">
    <citation type="journal article" date="2016" name="J. Biotechnol.">
        <title>First complete genome sequence of a species in the genus Microterricola, an extremophilic cold active enzyme producing bacterial strain ERGS5:02 isolated from Sikkim Himalaya.</title>
        <authorList>
            <person name="Himanshu"/>
            <person name="Swarnkar M.K."/>
            <person name="Singh D."/>
            <person name="Kumar R."/>
        </authorList>
    </citation>
    <scope>NUCLEOTIDE SEQUENCE [LARGE SCALE GENOMIC DNA]</scope>
    <source>
        <strain evidence="2 3">ERGS5:02</strain>
    </source>
</reference>
<dbReference type="Proteomes" id="UP000058305">
    <property type="component" value="Chromosome"/>
</dbReference>
<evidence type="ECO:0000313" key="2">
    <source>
        <dbReference type="EMBL" id="AMB58780.1"/>
    </source>
</evidence>
<dbReference type="PROSITE" id="PS51257">
    <property type="entry name" value="PROKAR_LIPOPROTEIN"/>
    <property type="match status" value="1"/>
</dbReference>